<proteinExistence type="predicted"/>
<dbReference type="EMBL" id="JAQQAF010000005">
    <property type="protein sequence ID" value="KAJ8484985.1"/>
    <property type="molecule type" value="Genomic_DNA"/>
</dbReference>
<protein>
    <submittedName>
        <fullName evidence="1">Uncharacterized protein</fullName>
    </submittedName>
</protein>
<dbReference type="AlphaFoldDB" id="A0AAV8QTU1"/>
<comment type="caution">
    <text evidence="1">The sequence shown here is derived from an EMBL/GenBank/DDBJ whole genome shotgun (WGS) entry which is preliminary data.</text>
</comment>
<gene>
    <name evidence="1" type="ORF">OPV22_017470</name>
</gene>
<reference evidence="1 2" key="1">
    <citation type="submission" date="2022-12" db="EMBL/GenBank/DDBJ databases">
        <title>Chromosome-scale assembly of the Ensete ventricosum genome.</title>
        <authorList>
            <person name="Dussert Y."/>
            <person name="Stocks J."/>
            <person name="Wendawek A."/>
            <person name="Woldeyes F."/>
            <person name="Nichols R.A."/>
            <person name="Borrell J.S."/>
        </authorList>
    </citation>
    <scope>NUCLEOTIDE SEQUENCE [LARGE SCALE GENOMIC DNA]</scope>
    <source>
        <strain evidence="2">cv. Maze</strain>
        <tissue evidence="1">Seeds</tissue>
    </source>
</reference>
<name>A0AAV8QTU1_ENSVE</name>
<evidence type="ECO:0000313" key="1">
    <source>
        <dbReference type="EMBL" id="KAJ8484985.1"/>
    </source>
</evidence>
<sequence length="129" mass="14523">MTMCCTACRALLLHDGIKYGVSISSCFLISIPLKRAYMLAAQHLLYLIGRGWWNDIPRKTNDALDGCIHNICSLQLSIQKKKKKDLLLCDLFGNEEDYSSKHLQFVEDEISCGQSLPTISIEQMQGIKA</sequence>
<evidence type="ECO:0000313" key="2">
    <source>
        <dbReference type="Proteomes" id="UP001222027"/>
    </source>
</evidence>
<dbReference type="Proteomes" id="UP001222027">
    <property type="component" value="Unassembled WGS sequence"/>
</dbReference>
<keyword evidence="2" id="KW-1185">Reference proteome</keyword>
<organism evidence="1 2">
    <name type="scientific">Ensete ventricosum</name>
    <name type="common">Abyssinian banana</name>
    <name type="synonym">Musa ensete</name>
    <dbReference type="NCBI Taxonomy" id="4639"/>
    <lineage>
        <taxon>Eukaryota</taxon>
        <taxon>Viridiplantae</taxon>
        <taxon>Streptophyta</taxon>
        <taxon>Embryophyta</taxon>
        <taxon>Tracheophyta</taxon>
        <taxon>Spermatophyta</taxon>
        <taxon>Magnoliopsida</taxon>
        <taxon>Liliopsida</taxon>
        <taxon>Zingiberales</taxon>
        <taxon>Musaceae</taxon>
        <taxon>Ensete</taxon>
    </lineage>
</organism>
<accession>A0AAV8QTU1</accession>